<proteinExistence type="predicted"/>
<gene>
    <name evidence="1" type="ORF">F7725_006067</name>
</gene>
<dbReference type="EMBL" id="JAAKFY010000009">
    <property type="protein sequence ID" value="KAF3852712.1"/>
    <property type="molecule type" value="Genomic_DNA"/>
</dbReference>
<evidence type="ECO:0000313" key="2">
    <source>
        <dbReference type="Proteomes" id="UP000518266"/>
    </source>
</evidence>
<comment type="caution">
    <text evidence="1">The sequence shown here is derived from an EMBL/GenBank/DDBJ whole genome shotgun (WGS) entry which is preliminary data.</text>
</comment>
<dbReference type="AlphaFoldDB" id="A0A7J5YT09"/>
<evidence type="ECO:0000313" key="1">
    <source>
        <dbReference type="EMBL" id="KAF3852712.1"/>
    </source>
</evidence>
<name>A0A7J5YT09_DISMA</name>
<accession>A0A7J5YT09</accession>
<protein>
    <submittedName>
        <fullName evidence="1">Uncharacterized protein</fullName>
    </submittedName>
</protein>
<sequence length="154" mass="17542">MSREKLSRETLLYEDCEDCQKKVAPKLLDKIITTEKLGLGEITLYQVEVMRVQEASLHAVNDSRTDCQRPPVQNPQRSLLIQSQILEGTTTTTVQTSAVYDLVLSSSPSFIFPMASLREHSRDEDEDDLLQQLHLLSAQFGSVRVQQLHRKRTT</sequence>
<organism evidence="1 2">
    <name type="scientific">Dissostichus mawsoni</name>
    <name type="common">Antarctic cod</name>
    <dbReference type="NCBI Taxonomy" id="36200"/>
    <lineage>
        <taxon>Eukaryota</taxon>
        <taxon>Metazoa</taxon>
        <taxon>Chordata</taxon>
        <taxon>Craniata</taxon>
        <taxon>Vertebrata</taxon>
        <taxon>Euteleostomi</taxon>
        <taxon>Actinopterygii</taxon>
        <taxon>Neopterygii</taxon>
        <taxon>Teleostei</taxon>
        <taxon>Neoteleostei</taxon>
        <taxon>Acanthomorphata</taxon>
        <taxon>Eupercaria</taxon>
        <taxon>Perciformes</taxon>
        <taxon>Notothenioidei</taxon>
        <taxon>Nototheniidae</taxon>
        <taxon>Dissostichus</taxon>
    </lineage>
</organism>
<reference evidence="1 2" key="1">
    <citation type="submission" date="2020-03" db="EMBL/GenBank/DDBJ databases">
        <title>Dissostichus mawsoni Genome sequencing and assembly.</title>
        <authorList>
            <person name="Park H."/>
        </authorList>
    </citation>
    <scope>NUCLEOTIDE SEQUENCE [LARGE SCALE GENOMIC DNA]</scope>
    <source>
        <strain evidence="1">DM0001</strain>
        <tissue evidence="1">Muscle</tissue>
    </source>
</reference>
<dbReference type="OrthoDB" id="8982294at2759"/>
<dbReference type="Proteomes" id="UP000518266">
    <property type="component" value="Unassembled WGS sequence"/>
</dbReference>
<keyword evidence="2" id="KW-1185">Reference proteome</keyword>